<dbReference type="InterPro" id="IPR029058">
    <property type="entry name" value="AB_hydrolase_fold"/>
</dbReference>
<dbReference type="Proteomes" id="UP000593594">
    <property type="component" value="Chromosome"/>
</dbReference>
<sequence>MSELFPDFEERWFETFGADIFARIGGSGPPLVLQHGYPQTHAMWHRIAPALAERFTVIMPDLRGYGLSSCPPNDPDNFAYSKRAMGQDIVQLMKELGYESFAFAGHDRGARVGYRLALDEPARVEKLAVLDIVPTHTMWQNMNQHLAMNAYHWLFLAQPHPLPELLIEQRSVAYLDHTLASWTAAKDLSAFDERALAEYRSFYSIPERIHATCNDYRAGQTYDLAADEADFEAGHKIRCPVLAMPGSSGFPSGVTISTEAAWREWANSVEVVTLDCGHFVAEEAPEATLKALLGFLED</sequence>
<name>A0A7S8C7I9_9HYPH</name>
<protein>
    <submittedName>
        <fullName evidence="3">Alpha/beta hydrolase</fullName>
    </submittedName>
</protein>
<accession>A0A7S8C7I9</accession>
<gene>
    <name evidence="3" type="ORF">HW532_20425</name>
</gene>
<dbReference type="InterPro" id="IPR000073">
    <property type="entry name" value="AB_hydrolase_1"/>
</dbReference>
<dbReference type="KEGG" id="kmn:HW532_20425"/>
<organism evidence="3 4">
    <name type="scientific">Kaustia mangrovi</name>
    <dbReference type="NCBI Taxonomy" id="2593653"/>
    <lineage>
        <taxon>Bacteria</taxon>
        <taxon>Pseudomonadati</taxon>
        <taxon>Pseudomonadota</taxon>
        <taxon>Alphaproteobacteria</taxon>
        <taxon>Hyphomicrobiales</taxon>
        <taxon>Parvibaculaceae</taxon>
        <taxon>Kaustia</taxon>
    </lineage>
</organism>
<dbReference type="EMBL" id="CP058214">
    <property type="protein sequence ID" value="QPC44855.1"/>
    <property type="molecule type" value="Genomic_DNA"/>
</dbReference>
<keyword evidence="4" id="KW-1185">Reference proteome</keyword>
<dbReference type="AlphaFoldDB" id="A0A7S8C7I9"/>
<dbReference type="Gene3D" id="3.40.50.1820">
    <property type="entry name" value="alpha/beta hydrolase"/>
    <property type="match status" value="1"/>
</dbReference>
<proteinExistence type="predicted"/>
<dbReference type="GO" id="GO:0016787">
    <property type="term" value="F:hydrolase activity"/>
    <property type="evidence" value="ECO:0007669"/>
    <property type="project" value="UniProtKB-KW"/>
</dbReference>
<dbReference type="PANTHER" id="PTHR43329">
    <property type="entry name" value="EPOXIDE HYDROLASE"/>
    <property type="match status" value="1"/>
</dbReference>
<feature type="domain" description="AB hydrolase-1" evidence="2">
    <location>
        <begin position="29"/>
        <end position="285"/>
    </location>
</feature>
<dbReference type="Pfam" id="PF00561">
    <property type="entry name" value="Abhydrolase_1"/>
    <property type="match status" value="1"/>
</dbReference>
<evidence type="ECO:0000256" key="1">
    <source>
        <dbReference type="ARBA" id="ARBA00022801"/>
    </source>
</evidence>
<evidence type="ECO:0000313" key="4">
    <source>
        <dbReference type="Proteomes" id="UP000593594"/>
    </source>
</evidence>
<dbReference type="RefSeq" id="WP_213162225.1">
    <property type="nucleotide sequence ID" value="NZ_CP058214.1"/>
</dbReference>
<evidence type="ECO:0000313" key="3">
    <source>
        <dbReference type="EMBL" id="QPC44855.1"/>
    </source>
</evidence>
<dbReference type="InterPro" id="IPR000639">
    <property type="entry name" value="Epox_hydrolase-like"/>
</dbReference>
<keyword evidence="1 3" id="KW-0378">Hydrolase</keyword>
<reference evidence="3 4" key="1">
    <citation type="submission" date="2020-06" db="EMBL/GenBank/DDBJ databases">
        <title>Genome sequence of 2 isolates from Red Sea Mangroves.</title>
        <authorList>
            <person name="Sefrji F."/>
            <person name="Michoud G."/>
            <person name="Merlino G."/>
            <person name="Daffonchio D."/>
        </authorList>
    </citation>
    <scope>NUCLEOTIDE SEQUENCE [LARGE SCALE GENOMIC DNA]</scope>
    <source>
        <strain evidence="3 4">R1DC25</strain>
    </source>
</reference>
<dbReference type="SUPFAM" id="SSF53474">
    <property type="entry name" value="alpha/beta-Hydrolases"/>
    <property type="match status" value="1"/>
</dbReference>
<evidence type="ECO:0000259" key="2">
    <source>
        <dbReference type="Pfam" id="PF00561"/>
    </source>
</evidence>
<dbReference type="PRINTS" id="PR00412">
    <property type="entry name" value="EPOXHYDRLASE"/>
</dbReference>